<feature type="domain" description="N-acetyltransferase" evidence="1">
    <location>
        <begin position="13"/>
        <end position="173"/>
    </location>
</feature>
<dbReference type="PROSITE" id="PS51186">
    <property type="entry name" value="GNAT"/>
    <property type="match status" value="1"/>
</dbReference>
<sequence>MTTAMTSLSTARLRLRPFEASDLAALARITRDPDVMRFIGRTGRPLNEEQTARTLRFFQDLWVERGLGVWAVEERPDARLMGWCGFFPLDGTSDIELAYLLDRSAWGRGFATEAAWAALKWAFGEGRLERVVAVTYPENTPSRRVLEKLGFVNEGLRQYYERDVAFYELPARNFPLGLSSTGGA</sequence>
<dbReference type="Proteomes" id="UP000248326">
    <property type="component" value="Unassembled WGS sequence"/>
</dbReference>
<dbReference type="EMBL" id="QJSX01000006">
    <property type="protein sequence ID" value="PYE54161.1"/>
    <property type="molecule type" value="Genomic_DNA"/>
</dbReference>
<dbReference type="SUPFAM" id="SSF55729">
    <property type="entry name" value="Acyl-CoA N-acyltransferases (Nat)"/>
    <property type="match status" value="1"/>
</dbReference>
<dbReference type="AlphaFoldDB" id="A0A318S769"/>
<evidence type="ECO:0000259" key="1">
    <source>
        <dbReference type="PROSITE" id="PS51186"/>
    </source>
</evidence>
<protein>
    <submittedName>
        <fullName evidence="2">RimJ/RimL family protein N-acetyltransferase</fullName>
    </submittedName>
</protein>
<evidence type="ECO:0000313" key="3">
    <source>
        <dbReference type="Proteomes" id="UP000248326"/>
    </source>
</evidence>
<organism evidence="2 3">
    <name type="scientific">Deinococcus yavapaiensis KR-236</name>
    <dbReference type="NCBI Taxonomy" id="694435"/>
    <lineage>
        <taxon>Bacteria</taxon>
        <taxon>Thermotogati</taxon>
        <taxon>Deinococcota</taxon>
        <taxon>Deinococci</taxon>
        <taxon>Deinococcales</taxon>
        <taxon>Deinococcaceae</taxon>
        <taxon>Deinococcus</taxon>
    </lineage>
</organism>
<keyword evidence="2" id="KW-0808">Transferase</keyword>
<dbReference type="PANTHER" id="PTHR43792">
    <property type="entry name" value="GNAT FAMILY, PUTATIVE (AFU_ORTHOLOGUE AFUA_3G00765)-RELATED-RELATED"/>
    <property type="match status" value="1"/>
</dbReference>
<dbReference type="InterPro" id="IPR051531">
    <property type="entry name" value="N-acetyltransferase"/>
</dbReference>
<accession>A0A318S769</accession>
<reference evidence="2 3" key="1">
    <citation type="submission" date="2018-06" db="EMBL/GenBank/DDBJ databases">
        <title>Genomic Encyclopedia of Type Strains, Phase IV (KMG-IV): sequencing the most valuable type-strain genomes for metagenomic binning, comparative biology and taxonomic classification.</title>
        <authorList>
            <person name="Goeker M."/>
        </authorList>
    </citation>
    <scope>NUCLEOTIDE SEQUENCE [LARGE SCALE GENOMIC DNA]</scope>
    <source>
        <strain evidence="2 3">DSM 18048</strain>
    </source>
</reference>
<dbReference type="InterPro" id="IPR000182">
    <property type="entry name" value="GNAT_dom"/>
</dbReference>
<dbReference type="GO" id="GO:0016747">
    <property type="term" value="F:acyltransferase activity, transferring groups other than amino-acyl groups"/>
    <property type="evidence" value="ECO:0007669"/>
    <property type="project" value="InterPro"/>
</dbReference>
<dbReference type="Gene3D" id="3.40.630.30">
    <property type="match status" value="1"/>
</dbReference>
<gene>
    <name evidence="2" type="ORF">DES52_106126</name>
</gene>
<evidence type="ECO:0000313" key="2">
    <source>
        <dbReference type="EMBL" id="PYE54161.1"/>
    </source>
</evidence>
<dbReference type="Pfam" id="PF13302">
    <property type="entry name" value="Acetyltransf_3"/>
    <property type="match status" value="1"/>
</dbReference>
<name>A0A318S769_9DEIO</name>
<proteinExistence type="predicted"/>
<comment type="caution">
    <text evidence="2">The sequence shown here is derived from an EMBL/GenBank/DDBJ whole genome shotgun (WGS) entry which is preliminary data.</text>
</comment>
<dbReference type="InterPro" id="IPR016181">
    <property type="entry name" value="Acyl_CoA_acyltransferase"/>
</dbReference>
<keyword evidence="3" id="KW-1185">Reference proteome</keyword>
<dbReference type="PANTHER" id="PTHR43792:SF1">
    <property type="entry name" value="N-ACETYLTRANSFERASE DOMAIN-CONTAINING PROTEIN"/>
    <property type="match status" value="1"/>
</dbReference>